<dbReference type="EMBL" id="QFOI01000044">
    <property type="protein sequence ID" value="PZP51043.1"/>
    <property type="molecule type" value="Genomic_DNA"/>
</dbReference>
<reference evidence="1 2" key="1">
    <citation type="submission" date="2017-11" db="EMBL/GenBank/DDBJ databases">
        <title>Infants hospitalized years apart are colonized by the same room-sourced microbial strains.</title>
        <authorList>
            <person name="Brooks B."/>
            <person name="Olm M.R."/>
            <person name="Firek B.A."/>
            <person name="Baker R."/>
            <person name="Thomas B.C."/>
            <person name="Morowitz M.J."/>
            <person name="Banfield J.F."/>
        </authorList>
    </citation>
    <scope>NUCLEOTIDE SEQUENCE [LARGE SCALE GENOMIC DNA]</scope>
    <source>
        <strain evidence="1">S2_009_000_R2_76</strain>
    </source>
</reference>
<name>A0A2W5F887_9SPHI</name>
<dbReference type="AlphaFoldDB" id="A0A2W5F887"/>
<protein>
    <submittedName>
        <fullName evidence="1">Uncharacterized protein</fullName>
    </submittedName>
</protein>
<evidence type="ECO:0000313" key="1">
    <source>
        <dbReference type="EMBL" id="PZP51043.1"/>
    </source>
</evidence>
<sequence length="80" mass="9466">MMHDRDLVVLIGEKVFTDQELQKHIQNISAILSKAESMDNFCIANEVIDLNRYKLINRPYRIKQIVSEKLKPFVFIFNKN</sequence>
<comment type="caution">
    <text evidence="1">The sequence shown here is derived from an EMBL/GenBank/DDBJ whole genome shotgun (WGS) entry which is preliminary data.</text>
</comment>
<accession>A0A2W5F887</accession>
<proteinExistence type="predicted"/>
<evidence type="ECO:0000313" key="2">
    <source>
        <dbReference type="Proteomes" id="UP000249645"/>
    </source>
</evidence>
<dbReference type="Proteomes" id="UP000249645">
    <property type="component" value="Unassembled WGS sequence"/>
</dbReference>
<gene>
    <name evidence="1" type="ORF">DI598_04110</name>
</gene>
<organism evidence="1 2">
    <name type="scientific">Pseudopedobacter saltans</name>
    <dbReference type="NCBI Taxonomy" id="151895"/>
    <lineage>
        <taxon>Bacteria</taxon>
        <taxon>Pseudomonadati</taxon>
        <taxon>Bacteroidota</taxon>
        <taxon>Sphingobacteriia</taxon>
        <taxon>Sphingobacteriales</taxon>
        <taxon>Sphingobacteriaceae</taxon>
        <taxon>Pseudopedobacter</taxon>
    </lineage>
</organism>